<dbReference type="InterPro" id="IPR027417">
    <property type="entry name" value="P-loop_NTPase"/>
</dbReference>
<comment type="function">
    <text evidence="7">Involved in the initiation of DNA replication. Also participates in checkpoint controls that ensure DNA replication is completed before mitosis is initiated.</text>
</comment>
<dbReference type="InterPro" id="IPR054425">
    <property type="entry name" value="Cdc6_ORC1-like_ATPase_lid"/>
</dbReference>
<dbReference type="GO" id="GO:0016887">
    <property type="term" value="F:ATP hydrolysis activity"/>
    <property type="evidence" value="ECO:0007669"/>
    <property type="project" value="InterPro"/>
</dbReference>
<keyword evidence="4" id="KW-0235">DNA replication</keyword>
<organism evidence="12">
    <name type="scientific">Camponotus floridanus</name>
    <name type="common">Florida carpenter ant</name>
    <dbReference type="NCBI Taxonomy" id="104421"/>
    <lineage>
        <taxon>Eukaryota</taxon>
        <taxon>Metazoa</taxon>
        <taxon>Ecdysozoa</taxon>
        <taxon>Arthropoda</taxon>
        <taxon>Hexapoda</taxon>
        <taxon>Insecta</taxon>
        <taxon>Pterygota</taxon>
        <taxon>Neoptera</taxon>
        <taxon>Endopterygota</taxon>
        <taxon>Hymenoptera</taxon>
        <taxon>Apocrita</taxon>
        <taxon>Aculeata</taxon>
        <taxon>Formicoidea</taxon>
        <taxon>Formicidae</taxon>
        <taxon>Formicinae</taxon>
        <taxon>Camponotus</taxon>
    </lineage>
</organism>
<evidence type="ECO:0000259" key="10">
    <source>
        <dbReference type="SMART" id="SM01074"/>
    </source>
</evidence>
<evidence type="ECO:0000256" key="8">
    <source>
        <dbReference type="SAM" id="MobiDB-lite"/>
    </source>
</evidence>
<comment type="subcellular location">
    <subcellularLocation>
        <location evidence="1 7">Nucleus</location>
    </subcellularLocation>
</comment>
<dbReference type="Gene3D" id="1.10.8.60">
    <property type="match status" value="1"/>
</dbReference>
<dbReference type="Pfam" id="PF22606">
    <property type="entry name" value="Cdc6-ORC-like_ATPase_lid"/>
    <property type="match status" value="1"/>
</dbReference>
<dbReference type="FunCoup" id="E2ABV9">
    <property type="interactions" value="1199"/>
</dbReference>
<proteinExistence type="inferred from homology"/>
<accession>E2ABV9</accession>
<evidence type="ECO:0000256" key="6">
    <source>
        <dbReference type="ARBA" id="ARBA00023306"/>
    </source>
</evidence>
<evidence type="ECO:0000256" key="7">
    <source>
        <dbReference type="PIRNR" id="PIRNR001767"/>
    </source>
</evidence>
<feature type="domain" description="Cdc6 C-terminal" evidence="10">
    <location>
        <begin position="490"/>
        <end position="570"/>
    </location>
</feature>
<dbReference type="OMA" id="WPTDEVY"/>
<dbReference type="PANTHER" id="PTHR10763">
    <property type="entry name" value="CELL DIVISION CONTROL PROTEIN 6-RELATED"/>
    <property type="match status" value="1"/>
</dbReference>
<feature type="compositionally biased region" description="Basic and acidic residues" evidence="8">
    <location>
        <begin position="66"/>
        <end position="83"/>
    </location>
</feature>
<evidence type="ECO:0000313" key="12">
    <source>
        <dbReference type="Proteomes" id="UP000000311"/>
    </source>
</evidence>
<dbReference type="Gene3D" id="1.10.10.10">
    <property type="entry name" value="Winged helix-like DNA-binding domain superfamily/Winged helix DNA-binding domain"/>
    <property type="match status" value="1"/>
</dbReference>
<keyword evidence="3 11" id="KW-0132">Cell division</keyword>
<dbReference type="PANTHER" id="PTHR10763:SF26">
    <property type="entry name" value="CELL DIVISION CONTROL PROTEIN 6 HOMOLOG"/>
    <property type="match status" value="1"/>
</dbReference>
<dbReference type="STRING" id="104421.E2ABV9"/>
<dbReference type="PIRSF" id="PIRSF001767">
    <property type="entry name" value="Cdc6"/>
    <property type="match status" value="1"/>
</dbReference>
<evidence type="ECO:0000256" key="1">
    <source>
        <dbReference type="ARBA" id="ARBA00004123"/>
    </source>
</evidence>
<dbReference type="SUPFAM" id="SSF52540">
    <property type="entry name" value="P-loop containing nucleoside triphosphate hydrolases"/>
    <property type="match status" value="1"/>
</dbReference>
<evidence type="ECO:0000256" key="2">
    <source>
        <dbReference type="ARBA" id="ARBA00006184"/>
    </source>
</evidence>
<dbReference type="Gene3D" id="3.40.50.300">
    <property type="entry name" value="P-loop containing nucleotide triphosphate hydrolases"/>
    <property type="match status" value="1"/>
</dbReference>
<evidence type="ECO:0000313" key="11">
    <source>
        <dbReference type="EMBL" id="EFN69054.1"/>
    </source>
</evidence>
<dbReference type="FunFam" id="1.10.10.10:FF:000265">
    <property type="entry name" value="Cell division control protein"/>
    <property type="match status" value="1"/>
</dbReference>
<evidence type="ECO:0000256" key="3">
    <source>
        <dbReference type="ARBA" id="ARBA00022618"/>
    </source>
</evidence>
<comment type="similarity">
    <text evidence="2 7">Belongs to the CDC6/cdc18 family.</text>
</comment>
<dbReference type="KEGG" id="cfo:105250655"/>
<dbReference type="InterPro" id="IPR036390">
    <property type="entry name" value="WH_DNA-bd_sf"/>
</dbReference>
<dbReference type="Pfam" id="PF13401">
    <property type="entry name" value="AAA_22"/>
    <property type="match status" value="1"/>
</dbReference>
<dbReference type="InterPro" id="IPR036388">
    <property type="entry name" value="WH-like_DNA-bd_sf"/>
</dbReference>
<dbReference type="EMBL" id="GL438386">
    <property type="protein sequence ID" value="EFN69054.1"/>
    <property type="molecule type" value="Genomic_DNA"/>
</dbReference>
<dbReference type="InterPro" id="IPR050311">
    <property type="entry name" value="ORC1/CDC6"/>
</dbReference>
<dbReference type="Proteomes" id="UP000000311">
    <property type="component" value="Unassembled WGS sequence"/>
</dbReference>
<dbReference type="SMART" id="SM01074">
    <property type="entry name" value="Cdc6_C"/>
    <property type="match status" value="1"/>
</dbReference>
<reference evidence="11 12" key="1">
    <citation type="journal article" date="2010" name="Science">
        <title>Genomic comparison of the ants Camponotus floridanus and Harpegnathos saltator.</title>
        <authorList>
            <person name="Bonasio R."/>
            <person name="Zhang G."/>
            <person name="Ye C."/>
            <person name="Mutti N.S."/>
            <person name="Fang X."/>
            <person name="Qin N."/>
            <person name="Donahue G."/>
            <person name="Yang P."/>
            <person name="Li Q."/>
            <person name="Li C."/>
            <person name="Zhang P."/>
            <person name="Huang Z."/>
            <person name="Berger S.L."/>
            <person name="Reinberg D."/>
            <person name="Wang J."/>
            <person name="Liebig J."/>
        </authorList>
    </citation>
    <scope>NUCLEOTIDE SEQUENCE [LARGE SCALE GENOMIC DNA]</scope>
    <source>
        <strain evidence="12">C129</strain>
    </source>
</reference>
<evidence type="ECO:0000256" key="4">
    <source>
        <dbReference type="ARBA" id="ARBA00022705"/>
    </source>
</evidence>
<dbReference type="InParanoid" id="E2ABV9"/>
<keyword evidence="12" id="KW-1185">Reference proteome</keyword>
<dbReference type="FunFam" id="3.40.50.300:FF:000547">
    <property type="entry name" value="Cell division control protein"/>
    <property type="match status" value="1"/>
</dbReference>
<dbReference type="InterPro" id="IPR003593">
    <property type="entry name" value="AAA+_ATPase"/>
</dbReference>
<dbReference type="OrthoDB" id="1926878at2759"/>
<keyword evidence="5 7" id="KW-0539">Nucleus</keyword>
<keyword evidence="6" id="KW-0131">Cell cycle</keyword>
<dbReference type="SMART" id="SM00382">
    <property type="entry name" value="AAA"/>
    <property type="match status" value="1"/>
</dbReference>
<evidence type="ECO:0000259" key="9">
    <source>
        <dbReference type="SMART" id="SM00382"/>
    </source>
</evidence>
<dbReference type="GO" id="GO:0033314">
    <property type="term" value="P:mitotic DNA replication checkpoint signaling"/>
    <property type="evidence" value="ECO:0007669"/>
    <property type="project" value="TreeGrafter"/>
</dbReference>
<feature type="domain" description="AAA+ ATPase" evidence="9">
    <location>
        <begin position="219"/>
        <end position="362"/>
    </location>
</feature>
<gene>
    <name evidence="11" type="ORF">EAG_02817</name>
</gene>
<name>E2ABV9_CAMFO</name>
<sequence length="586" mass="66115">MSTTQTSISFPIRKKCSFYGRKDDVAKEDFTNATARYTPCKYTPTVKKIVTLTSSESESESESDIENSRTEEQHRIIDDRRPSSLDNTPRSRRRKCSGEVDEQLSPSPHKQRRNRSQEGDKLQGKDKSSLTPSTLLNKLELSTAKENRLNPKQLFKSHSKEEKDELNCNSLLFNSLFGLNKYQNARKALHSSETEELPGREKELAKLQEFFQRHLERGTSGSLYVSGPPGTGKTASLFKIMRQSDLKSKLKIVYINCTSMKSAAAIYAKIIQELAITSATKSGKNGKAIIERYLTSKKSMLLLVLDEIDQLESKKQSVLYSIFEWPSISNSKLILIGIANALDLTDRILPRLQARCELKPMLMHFAPYTKQQISDIISSRLNQVNANGVFTSSAIQLLAGKVAAISGDIRRALDISRRVVELAESHQVAQVLRPTNDNDTNIEPLKQEMEVTEKPVDLKEVVTILNGVYGGTQNIDQEQETFPLQQKLLLCSLLLILNKGRNKDVTVGKLHEVYKKVCKKRNIFAVDDSEFVNLCSLIETRGILRVVGRKEARLCKVNLQWDQEELDAALQDKQMMAEIINDISCL</sequence>
<dbReference type="InterPro" id="IPR049945">
    <property type="entry name" value="AAA_22"/>
</dbReference>
<dbReference type="InterPro" id="IPR016314">
    <property type="entry name" value="Cdc6/18"/>
</dbReference>
<dbReference type="GO" id="GO:0006270">
    <property type="term" value="P:DNA replication initiation"/>
    <property type="evidence" value="ECO:0007669"/>
    <property type="project" value="UniProtKB-UniRule"/>
</dbReference>
<feature type="compositionally biased region" description="Basic and acidic residues" evidence="8">
    <location>
        <begin position="115"/>
        <end position="128"/>
    </location>
</feature>
<dbReference type="InterPro" id="IPR015163">
    <property type="entry name" value="Cdc6_C"/>
</dbReference>
<dbReference type="Pfam" id="PF09079">
    <property type="entry name" value="WHD_Cdc6"/>
    <property type="match status" value="1"/>
</dbReference>
<dbReference type="GO" id="GO:0005634">
    <property type="term" value="C:nucleus"/>
    <property type="evidence" value="ECO:0007669"/>
    <property type="project" value="UniProtKB-SubCell"/>
</dbReference>
<dbReference type="GO" id="GO:0003688">
    <property type="term" value="F:DNA replication origin binding"/>
    <property type="evidence" value="ECO:0007669"/>
    <property type="project" value="TreeGrafter"/>
</dbReference>
<dbReference type="SUPFAM" id="SSF46785">
    <property type="entry name" value="Winged helix' DNA-binding domain"/>
    <property type="match status" value="1"/>
</dbReference>
<dbReference type="GO" id="GO:0051301">
    <property type="term" value="P:cell division"/>
    <property type="evidence" value="ECO:0007669"/>
    <property type="project" value="UniProtKB-UniRule"/>
</dbReference>
<dbReference type="AlphaFoldDB" id="E2ABV9"/>
<feature type="region of interest" description="Disordered" evidence="8">
    <location>
        <begin position="53"/>
        <end position="135"/>
    </location>
</feature>
<protein>
    <recommendedName>
        <fullName evidence="7">Cell division control protein</fullName>
    </recommendedName>
</protein>
<dbReference type="CDD" id="cd00009">
    <property type="entry name" value="AAA"/>
    <property type="match status" value="1"/>
</dbReference>
<evidence type="ECO:0000256" key="5">
    <source>
        <dbReference type="ARBA" id="ARBA00023242"/>
    </source>
</evidence>